<comment type="caution">
    <text evidence="3">The sequence shown here is derived from an EMBL/GenBank/DDBJ whole genome shotgun (WGS) entry which is preliminary data.</text>
</comment>
<dbReference type="eggNOG" id="COG2067">
    <property type="taxonomic scope" value="Bacteria"/>
</dbReference>
<evidence type="ECO:0008006" key="5">
    <source>
        <dbReference type="Google" id="ProtNLM"/>
    </source>
</evidence>
<dbReference type="RefSeq" id="WP_006977700.1">
    <property type="nucleotide sequence ID" value="NZ_ABVL01000001.1"/>
</dbReference>
<evidence type="ECO:0000313" key="3">
    <source>
        <dbReference type="EMBL" id="EDY22248.1"/>
    </source>
</evidence>
<gene>
    <name evidence="3" type="ORF">CfE428DRAFT_0373</name>
</gene>
<dbReference type="InParanoid" id="B4CUL0"/>
<dbReference type="InterPro" id="IPR032638">
    <property type="entry name" value="Porin_5"/>
</dbReference>
<sequence length="542" mass="58538" precursor="true">MTRSILCGTIALVLASATALAADSEDARLKKLEAAVSQLQQENATLKTELQSQGASTSSTDFANSAAAKIKMSDSVTQVRLYGEGRLRYFMNEGTAAGLDSGDSAQRERLRYRLRLGADIQLQDNWMLGVVLETSTSPRSANVTLGENPTFAKATVSSTSVVGGVTTTNGTFINGATIKGGKIVTSNGTVVTGVATSKSSVVSNVNFGDALFVGRAFLQNQPTDWLTLRGGKLPNPFVSTRMTWDPDINPEGFSEQIKFTLGGGSHGPSGKESKEVEVPQPGITVDLFANFGQFIYNDVAFENTFNPDPFSTAPDSHDRWMFEYQIGTKVNFTKDNYFQIAPSFYHYTGGGNSASSGPFNGDNAIVILDNKANTSLITFNQTGVNDLAVIDIPVEFGWKMWNTRFSVFGDYAQNLDAASRATNAGHPNTRQGQAWQLGASIGQTKKKGDWELRGWYQHSEQFALDPNLIDDDIFDGRLNMQGYFLQGTYMLTDGVSVILQYCHGSRIDTNLGTGGTGGALGTAPGFPLQSMNLVYIDLNLKF</sequence>
<dbReference type="EMBL" id="ABVL01000001">
    <property type="protein sequence ID" value="EDY22248.1"/>
    <property type="molecule type" value="Genomic_DNA"/>
</dbReference>
<evidence type="ECO:0000256" key="1">
    <source>
        <dbReference type="SAM" id="Coils"/>
    </source>
</evidence>
<dbReference type="Pfam" id="PF16930">
    <property type="entry name" value="Porin_5"/>
    <property type="match status" value="2"/>
</dbReference>
<evidence type="ECO:0000256" key="2">
    <source>
        <dbReference type="SAM" id="SignalP"/>
    </source>
</evidence>
<keyword evidence="1" id="KW-0175">Coiled coil</keyword>
<keyword evidence="4" id="KW-1185">Reference proteome</keyword>
<feature type="chain" id="PRO_5002802117" description="Porin" evidence="2">
    <location>
        <begin position="22"/>
        <end position="542"/>
    </location>
</feature>
<reference evidence="3 4" key="1">
    <citation type="journal article" date="2011" name="J. Bacteriol.">
        <title>Genome sequence of Chthoniobacter flavus Ellin428, an aerobic heterotrophic soil bacterium.</title>
        <authorList>
            <person name="Kant R."/>
            <person name="van Passel M.W."/>
            <person name="Palva A."/>
            <person name="Lucas S."/>
            <person name="Lapidus A."/>
            <person name="Glavina Del Rio T."/>
            <person name="Dalin E."/>
            <person name="Tice H."/>
            <person name="Bruce D."/>
            <person name="Goodwin L."/>
            <person name="Pitluck S."/>
            <person name="Larimer F.W."/>
            <person name="Land M.L."/>
            <person name="Hauser L."/>
            <person name="Sangwan P."/>
            <person name="de Vos W.M."/>
            <person name="Janssen P.H."/>
            <person name="Smidt H."/>
        </authorList>
    </citation>
    <scope>NUCLEOTIDE SEQUENCE [LARGE SCALE GENOMIC DNA]</scope>
    <source>
        <strain evidence="3 4">Ellin428</strain>
    </source>
</reference>
<keyword evidence="2" id="KW-0732">Signal</keyword>
<dbReference type="AlphaFoldDB" id="B4CUL0"/>
<feature type="signal peptide" evidence="2">
    <location>
        <begin position="1"/>
        <end position="21"/>
    </location>
</feature>
<name>B4CUL0_9BACT</name>
<proteinExistence type="predicted"/>
<accession>B4CUL0</accession>
<dbReference type="Proteomes" id="UP000005824">
    <property type="component" value="Unassembled WGS sequence"/>
</dbReference>
<dbReference type="STRING" id="497964.CfE428DRAFT_0373"/>
<feature type="coiled-coil region" evidence="1">
    <location>
        <begin position="22"/>
        <end position="49"/>
    </location>
</feature>
<evidence type="ECO:0000313" key="4">
    <source>
        <dbReference type="Proteomes" id="UP000005824"/>
    </source>
</evidence>
<protein>
    <recommendedName>
        <fullName evidence="5">Porin</fullName>
    </recommendedName>
</protein>
<organism evidence="3 4">
    <name type="scientific">Chthoniobacter flavus Ellin428</name>
    <dbReference type="NCBI Taxonomy" id="497964"/>
    <lineage>
        <taxon>Bacteria</taxon>
        <taxon>Pseudomonadati</taxon>
        <taxon>Verrucomicrobiota</taxon>
        <taxon>Spartobacteria</taxon>
        <taxon>Chthoniobacterales</taxon>
        <taxon>Chthoniobacteraceae</taxon>
        <taxon>Chthoniobacter</taxon>
    </lineage>
</organism>
<dbReference type="SUPFAM" id="SSF56935">
    <property type="entry name" value="Porins"/>
    <property type="match status" value="1"/>
</dbReference>